<evidence type="ECO:0000256" key="4">
    <source>
        <dbReference type="ARBA" id="ARBA00022737"/>
    </source>
</evidence>
<evidence type="ECO:0000256" key="10">
    <source>
        <dbReference type="ARBA" id="ARBA00023242"/>
    </source>
</evidence>
<dbReference type="InterPro" id="IPR036915">
    <property type="entry name" value="Cyclin-like_sf"/>
</dbReference>
<evidence type="ECO:0000256" key="3">
    <source>
        <dbReference type="ARBA" id="ARBA00022723"/>
    </source>
</evidence>
<comment type="subcellular location">
    <subcellularLocation>
        <location evidence="1">Nucleus</location>
    </subcellularLocation>
</comment>
<keyword evidence="10" id="KW-0539">Nucleus</keyword>
<dbReference type="PANTHER" id="PTHR11618:SF5">
    <property type="entry name" value="TRANSCRIPTION FACTOR IIIB 50 KDA SUBUNIT"/>
    <property type="match status" value="1"/>
</dbReference>
<keyword evidence="18" id="KW-1185">Reference proteome</keyword>
<evidence type="ECO:0000256" key="5">
    <source>
        <dbReference type="ARBA" id="ARBA00022771"/>
    </source>
</evidence>
<evidence type="ECO:0000256" key="9">
    <source>
        <dbReference type="ARBA" id="ARBA00023163"/>
    </source>
</evidence>
<dbReference type="SUPFAM" id="SSF47954">
    <property type="entry name" value="Cyclin-like"/>
    <property type="match status" value="2"/>
</dbReference>
<dbReference type="Pfam" id="PF08271">
    <property type="entry name" value="Zn_Ribbon_TF"/>
    <property type="match status" value="1"/>
</dbReference>
<keyword evidence="3" id="KW-0479">Metal-binding</keyword>
<evidence type="ECO:0000256" key="7">
    <source>
        <dbReference type="ARBA" id="ARBA00023015"/>
    </source>
</evidence>
<organism evidence="17">
    <name type="scientific">Menura novaehollandiae</name>
    <name type="common">superb lyrebird</name>
    <dbReference type="NCBI Taxonomy" id="47692"/>
    <lineage>
        <taxon>Eukaryota</taxon>
        <taxon>Metazoa</taxon>
        <taxon>Chordata</taxon>
        <taxon>Craniata</taxon>
        <taxon>Vertebrata</taxon>
        <taxon>Euteleostomi</taxon>
        <taxon>Archelosauria</taxon>
        <taxon>Archosauria</taxon>
        <taxon>Dinosauria</taxon>
        <taxon>Saurischia</taxon>
        <taxon>Theropoda</taxon>
        <taxon>Coelurosauria</taxon>
        <taxon>Aves</taxon>
        <taxon>Neognathae</taxon>
        <taxon>Neoaves</taxon>
        <taxon>Telluraves</taxon>
        <taxon>Australaves</taxon>
        <taxon>Passeriformes</taxon>
        <taxon>Menuridae</taxon>
        <taxon>Menura</taxon>
    </lineage>
</organism>
<evidence type="ECO:0000256" key="1">
    <source>
        <dbReference type="ARBA" id="ARBA00004123"/>
    </source>
</evidence>
<dbReference type="EMBL" id="VWPS01000210">
    <property type="protein sequence ID" value="NXE93712.1"/>
    <property type="molecule type" value="Genomic_DNA"/>
</dbReference>
<dbReference type="Gene3D" id="1.10.472.10">
    <property type="entry name" value="Cyclin-like"/>
    <property type="match status" value="1"/>
</dbReference>
<feature type="non-terminal residue" evidence="17">
    <location>
        <position position="414"/>
    </location>
</feature>
<dbReference type="Gene3D" id="2.20.25.10">
    <property type="match status" value="1"/>
</dbReference>
<dbReference type="PANTHER" id="PTHR11618">
    <property type="entry name" value="TRANSCRIPTION INITIATION FACTOR IIB-RELATED"/>
    <property type="match status" value="1"/>
</dbReference>
<keyword evidence="4" id="KW-0677">Repeat</keyword>
<evidence type="ECO:0000256" key="6">
    <source>
        <dbReference type="ARBA" id="ARBA00022833"/>
    </source>
</evidence>
<dbReference type="InterPro" id="IPR000812">
    <property type="entry name" value="TFIIB"/>
</dbReference>
<feature type="compositionally biased region" description="Basic and acidic residues" evidence="15">
    <location>
        <begin position="317"/>
        <end position="326"/>
    </location>
</feature>
<keyword evidence="6" id="KW-0862">Zinc</keyword>
<dbReference type="GO" id="GO:0005634">
    <property type="term" value="C:nucleus"/>
    <property type="evidence" value="ECO:0007669"/>
    <property type="project" value="UniProtKB-SubCell"/>
</dbReference>
<evidence type="ECO:0000256" key="13">
    <source>
        <dbReference type="ARBA" id="ARBA00045875"/>
    </source>
</evidence>
<comment type="similarity">
    <text evidence="2">Belongs to the TFIIB family.</text>
</comment>
<keyword evidence="9" id="KW-0804">Transcription</keyword>
<feature type="region of interest" description="Disordered" evidence="15">
    <location>
        <begin position="317"/>
        <end position="397"/>
    </location>
</feature>
<accession>A0AA97MME1</accession>
<evidence type="ECO:0000256" key="8">
    <source>
        <dbReference type="ARBA" id="ARBA00023159"/>
    </source>
</evidence>
<dbReference type="GO" id="GO:0097550">
    <property type="term" value="C:transcription preinitiation complex"/>
    <property type="evidence" value="ECO:0007669"/>
    <property type="project" value="TreeGrafter"/>
</dbReference>
<evidence type="ECO:0000256" key="14">
    <source>
        <dbReference type="PROSITE-ProRule" id="PRU00469"/>
    </source>
</evidence>
<proteinExistence type="inferred from homology"/>
<dbReference type="SUPFAM" id="SSF57783">
    <property type="entry name" value="Zinc beta-ribbon"/>
    <property type="match status" value="1"/>
</dbReference>
<dbReference type="Pfam" id="PF21886">
    <property type="entry name" value="BRF2-like_C_cyclin_rpt"/>
    <property type="match status" value="1"/>
</dbReference>
<reference evidence="17" key="1">
    <citation type="submission" date="2022-12" db="EMBL/GenBank/DDBJ databases">
        <title>Bird 10,000 Genomes (B10K) Project - Family phase.</title>
        <authorList>
            <person name="Zhang G."/>
        </authorList>
    </citation>
    <scope>NUCLEOTIDE SEQUENCE</scope>
    <source>
        <strain evidence="17">B10K-CU-030-46</strain>
        <tissue evidence="17">Muscle</tissue>
    </source>
</reference>
<dbReference type="FunFam" id="2.20.25.10:FF:000014">
    <property type="entry name" value="Transcription factor IIIB 50 kDa subunit"/>
    <property type="match status" value="1"/>
</dbReference>
<dbReference type="AlphaFoldDB" id="A0AA97MME1"/>
<evidence type="ECO:0000313" key="17">
    <source>
        <dbReference type="EMBL" id="NXE93712.1"/>
    </source>
</evidence>
<dbReference type="InterPro" id="IPR054078">
    <property type="entry name" value="BRF2-like_C"/>
</dbReference>
<evidence type="ECO:0000259" key="16">
    <source>
        <dbReference type="PROSITE" id="PS51134"/>
    </source>
</evidence>
<keyword evidence="8" id="KW-0010">Activator</keyword>
<comment type="caution">
    <text evidence="17">The sequence shown here is derived from an EMBL/GenBank/DDBJ whole genome shotgun (WGS) entry which is preliminary data.</text>
</comment>
<comment type="function">
    <text evidence="13">General activator of RNA polymerase III transcription. Factor exclusively required for RNA polymerase III transcription of genes with promoter elements upstream of the initiation sites. Contributes to the regulation of gene expression; functions as activator in the absence of oxidative stress. Down-regulates expression of target genes in response to oxidative stress. Overexpression protects cells against apoptosis in response to oxidative stress.</text>
</comment>
<keyword evidence="5 14" id="KW-0863">Zinc-finger</keyword>
<protein>
    <recommendedName>
        <fullName evidence="11">Transcription factor IIIB 50 kDa subunit</fullName>
    </recommendedName>
    <alternativeName>
        <fullName evidence="12">B-related factor 2</fullName>
    </alternativeName>
</protein>
<evidence type="ECO:0000256" key="15">
    <source>
        <dbReference type="SAM" id="MobiDB-lite"/>
    </source>
</evidence>
<sequence length="414" mass="45452">MAARGQCPECGSAALVEDAHYAQQQLVCAACGCVLAEGLLTTTYTEEEHLREVAYSQSTGQKEQLSRCLQRGIRRVQDLCKVLQLPAVFEETAVSYFQRALQLPAFHLVSLEKKELLGGCCVFVTCRQHNWPLTMGTVCSLLYAKQELFASVFLSLQKELGLSVPALSLADLVTTHLNSFRLFQPAANVPAPFLEDKEKLLARTIGIVELASETWLVTGRHPVPIVTAAAFLAWQSLQPGPRLSCPLARFCRLAGVDLPPPAHLRLKELLEILLGMASQLAWLRGFNLDKKTVVKHIGDLLQHRVFLLKNAFCQEHGEEQRDDSPGHDSLGQGSPSSPLVAQEKGCPSAGKRGGTLRPLLPPCLIHPRKRLRPAAPSAPGLAPTGDEPISDSEIEQYLRSPEEIRAFRKAKAWP</sequence>
<dbReference type="PROSITE" id="PS51134">
    <property type="entry name" value="ZF_TFIIB"/>
    <property type="match status" value="1"/>
</dbReference>
<dbReference type="PROSITE" id="PS51257">
    <property type="entry name" value="PROKAR_LIPOPROTEIN"/>
    <property type="match status" value="1"/>
</dbReference>
<evidence type="ECO:0000313" key="18">
    <source>
        <dbReference type="Proteomes" id="UP000521578"/>
    </source>
</evidence>
<gene>
    <name evidence="17" type="primary">Brf2</name>
    <name evidence="17" type="ORF">MENNOV_R14112</name>
</gene>
<feature type="domain" description="TFIIB-type" evidence="16">
    <location>
        <begin position="2"/>
        <end position="36"/>
    </location>
</feature>
<dbReference type="GO" id="GO:0070897">
    <property type="term" value="P:transcription preinitiation complex assembly"/>
    <property type="evidence" value="ECO:0007669"/>
    <property type="project" value="InterPro"/>
</dbReference>
<dbReference type="FunFam" id="1.10.472.10:FF:000046">
    <property type="entry name" value="Transcription factor IIIB 50 kDa subunit"/>
    <property type="match status" value="1"/>
</dbReference>
<feature type="non-terminal residue" evidence="17">
    <location>
        <position position="1"/>
    </location>
</feature>
<dbReference type="GO" id="GO:0008270">
    <property type="term" value="F:zinc ion binding"/>
    <property type="evidence" value="ECO:0007669"/>
    <property type="project" value="UniProtKB-KW"/>
</dbReference>
<name>A0AA97MME1_9PASS</name>
<dbReference type="CDD" id="cd20555">
    <property type="entry name" value="CYCLIN_BRF2"/>
    <property type="match status" value="1"/>
</dbReference>
<dbReference type="Proteomes" id="UP000521578">
    <property type="component" value="Unassembled WGS sequence"/>
</dbReference>
<evidence type="ECO:0000256" key="11">
    <source>
        <dbReference type="ARBA" id="ARBA00039848"/>
    </source>
</evidence>
<keyword evidence="7" id="KW-0805">Transcription regulation</keyword>
<dbReference type="GO" id="GO:0017025">
    <property type="term" value="F:TBP-class protein binding"/>
    <property type="evidence" value="ECO:0007669"/>
    <property type="project" value="TreeGrafter"/>
</dbReference>
<evidence type="ECO:0000256" key="2">
    <source>
        <dbReference type="ARBA" id="ARBA00010857"/>
    </source>
</evidence>
<evidence type="ECO:0000256" key="12">
    <source>
        <dbReference type="ARBA" id="ARBA00042630"/>
    </source>
</evidence>
<dbReference type="InterPro" id="IPR013137">
    <property type="entry name" value="Znf_TFIIB"/>
</dbReference>